<comment type="caution">
    <text evidence="2">The sequence shown here is derived from an EMBL/GenBank/DDBJ whole genome shotgun (WGS) entry which is preliminary data.</text>
</comment>
<gene>
    <name evidence="2" type="ORF">OU798_15185</name>
</gene>
<dbReference type="EMBL" id="JAPOHD010000029">
    <property type="protein sequence ID" value="MCY1721698.1"/>
    <property type="molecule type" value="Genomic_DNA"/>
</dbReference>
<keyword evidence="1" id="KW-1133">Transmembrane helix</keyword>
<keyword evidence="1" id="KW-0812">Transmembrane</keyword>
<feature type="transmembrane region" description="Helical" evidence="1">
    <location>
        <begin position="21"/>
        <end position="37"/>
    </location>
</feature>
<proteinExistence type="predicted"/>
<dbReference type="Pfam" id="PF09527">
    <property type="entry name" value="ATPase_gene1"/>
    <property type="match status" value="1"/>
</dbReference>
<feature type="transmembrane region" description="Helical" evidence="1">
    <location>
        <begin position="49"/>
        <end position="67"/>
    </location>
</feature>
<protein>
    <submittedName>
        <fullName evidence="2">AtpZ/AtpI family protein</fullName>
    </submittedName>
</protein>
<dbReference type="AlphaFoldDB" id="A0A9X3F722"/>
<keyword evidence="1" id="KW-0472">Membrane</keyword>
<dbReference type="Proteomes" id="UP001145087">
    <property type="component" value="Unassembled WGS sequence"/>
</dbReference>
<sequence>MKKKKPYIPKKVNSFIRYSGLGFEMMAIIGGFTFLGFKIDQWMNNEFKGFTFGFMVLSVIIAIVYGTKNLLKKK</sequence>
<evidence type="ECO:0000313" key="3">
    <source>
        <dbReference type="Proteomes" id="UP001145087"/>
    </source>
</evidence>
<evidence type="ECO:0000313" key="2">
    <source>
        <dbReference type="EMBL" id="MCY1721698.1"/>
    </source>
</evidence>
<organism evidence="2 3">
    <name type="scientific">Draconibacterium aestuarii</name>
    <dbReference type="NCBI Taxonomy" id="2998507"/>
    <lineage>
        <taxon>Bacteria</taxon>
        <taxon>Pseudomonadati</taxon>
        <taxon>Bacteroidota</taxon>
        <taxon>Bacteroidia</taxon>
        <taxon>Marinilabiliales</taxon>
        <taxon>Prolixibacteraceae</taxon>
        <taxon>Draconibacterium</taxon>
    </lineage>
</organism>
<dbReference type="RefSeq" id="WP_343334027.1">
    <property type="nucleotide sequence ID" value="NZ_JAPOHD010000029.1"/>
</dbReference>
<keyword evidence="3" id="KW-1185">Reference proteome</keyword>
<reference evidence="2" key="1">
    <citation type="submission" date="2022-11" db="EMBL/GenBank/DDBJ databases">
        <title>Marilongibacter aestuarii gen. nov., sp. nov., isolated from tidal flat sediment.</title>
        <authorList>
            <person name="Jiayan W."/>
        </authorList>
    </citation>
    <scope>NUCLEOTIDE SEQUENCE</scope>
    <source>
        <strain evidence="2">Z1-6</strain>
    </source>
</reference>
<name>A0A9X3F722_9BACT</name>
<dbReference type="InterPro" id="IPR032820">
    <property type="entry name" value="ATPase_put"/>
</dbReference>
<evidence type="ECO:0000256" key="1">
    <source>
        <dbReference type="SAM" id="Phobius"/>
    </source>
</evidence>
<accession>A0A9X3F722</accession>